<dbReference type="CDD" id="cd01086">
    <property type="entry name" value="MetAP1"/>
    <property type="match status" value="1"/>
</dbReference>
<dbReference type="InterPro" id="IPR001714">
    <property type="entry name" value="Pept_M24_MAP"/>
</dbReference>
<sequence>MIQRHSPVRIEEMRAAGAFVSSVLSALESAAKPGVSLLELDALAHNMIRQAGATSCYIDYHPSFGGSPFGKVLCTSVNDAALHGLPYDYDLQSGDLLSLDFAVTLGGWVADSAVSLIVGTPATAEDQRLIDVCEEALRAGIAAAVAGNRLGDISHAIGAVAKAHGFEVNTDFGGHGVGRTMHENPSIPNDGMPGQGPKLQPGMVFAIEPWLMHTTSEIFTDADGWTLRSVDGSRAAHVEHTVVVTKDGPLVLTAR</sequence>
<dbReference type="GO" id="GO:0046872">
    <property type="term" value="F:metal ion binding"/>
    <property type="evidence" value="ECO:0007669"/>
    <property type="project" value="UniProtKB-KW"/>
</dbReference>
<evidence type="ECO:0000256" key="2">
    <source>
        <dbReference type="ARBA" id="ARBA00022670"/>
    </source>
</evidence>
<reference evidence="6" key="1">
    <citation type="submission" date="2020-05" db="EMBL/GenBank/DDBJ databases">
        <authorList>
            <person name="Chiriac C."/>
            <person name="Salcher M."/>
            <person name="Ghai R."/>
            <person name="Kavagutti S V."/>
        </authorList>
    </citation>
    <scope>NUCLEOTIDE SEQUENCE</scope>
</reference>
<dbReference type="HAMAP" id="MF_01974">
    <property type="entry name" value="MetAP_1"/>
    <property type="match status" value="1"/>
</dbReference>
<protein>
    <submittedName>
        <fullName evidence="6">Unannotated protein</fullName>
    </submittedName>
</protein>
<dbReference type="PRINTS" id="PR00599">
    <property type="entry name" value="MAPEPTIDASE"/>
</dbReference>
<keyword evidence="4" id="KW-0378">Hydrolase</keyword>
<dbReference type="InterPro" id="IPR036005">
    <property type="entry name" value="Creatinase/aminopeptidase-like"/>
</dbReference>
<evidence type="ECO:0000313" key="6">
    <source>
        <dbReference type="EMBL" id="CAB4563622.1"/>
    </source>
</evidence>
<dbReference type="NCBIfam" id="TIGR00500">
    <property type="entry name" value="met_pdase_I"/>
    <property type="match status" value="1"/>
</dbReference>
<dbReference type="Pfam" id="PF00557">
    <property type="entry name" value="Peptidase_M24"/>
    <property type="match status" value="1"/>
</dbReference>
<organism evidence="6">
    <name type="scientific">freshwater metagenome</name>
    <dbReference type="NCBI Taxonomy" id="449393"/>
    <lineage>
        <taxon>unclassified sequences</taxon>
        <taxon>metagenomes</taxon>
        <taxon>ecological metagenomes</taxon>
    </lineage>
</organism>
<name>A0A6J6DHK9_9ZZZZ</name>
<dbReference type="Gene3D" id="3.90.230.10">
    <property type="entry name" value="Creatinase/methionine aminopeptidase superfamily"/>
    <property type="match status" value="1"/>
</dbReference>
<dbReference type="GO" id="GO:0006508">
    <property type="term" value="P:proteolysis"/>
    <property type="evidence" value="ECO:0007669"/>
    <property type="project" value="UniProtKB-KW"/>
</dbReference>
<proteinExistence type="inferred from homology"/>
<keyword evidence="2" id="KW-0645">Protease</keyword>
<evidence type="ECO:0000259" key="5">
    <source>
        <dbReference type="Pfam" id="PF00557"/>
    </source>
</evidence>
<dbReference type="EMBL" id="CAEZTM010000007">
    <property type="protein sequence ID" value="CAB4563622.1"/>
    <property type="molecule type" value="Genomic_DNA"/>
</dbReference>
<dbReference type="AlphaFoldDB" id="A0A6J6DHK9"/>
<dbReference type="PANTHER" id="PTHR43330">
    <property type="entry name" value="METHIONINE AMINOPEPTIDASE"/>
    <property type="match status" value="1"/>
</dbReference>
<dbReference type="PANTHER" id="PTHR43330:SF27">
    <property type="entry name" value="METHIONINE AMINOPEPTIDASE"/>
    <property type="match status" value="1"/>
</dbReference>
<accession>A0A6J6DHK9</accession>
<feature type="domain" description="Peptidase M24" evidence="5">
    <location>
        <begin position="11"/>
        <end position="246"/>
    </location>
</feature>
<keyword evidence="1" id="KW-0031">Aminopeptidase</keyword>
<evidence type="ECO:0000256" key="4">
    <source>
        <dbReference type="ARBA" id="ARBA00022801"/>
    </source>
</evidence>
<evidence type="ECO:0000256" key="1">
    <source>
        <dbReference type="ARBA" id="ARBA00022438"/>
    </source>
</evidence>
<dbReference type="GO" id="GO:0005829">
    <property type="term" value="C:cytosol"/>
    <property type="evidence" value="ECO:0007669"/>
    <property type="project" value="TreeGrafter"/>
</dbReference>
<keyword evidence="3" id="KW-0479">Metal-binding</keyword>
<dbReference type="InterPro" id="IPR002467">
    <property type="entry name" value="Pept_M24A_MAP1"/>
</dbReference>
<evidence type="ECO:0000256" key="3">
    <source>
        <dbReference type="ARBA" id="ARBA00022723"/>
    </source>
</evidence>
<gene>
    <name evidence="6" type="ORF">UFOPK1684_00277</name>
</gene>
<dbReference type="SUPFAM" id="SSF55920">
    <property type="entry name" value="Creatinase/aminopeptidase"/>
    <property type="match status" value="1"/>
</dbReference>
<dbReference type="InterPro" id="IPR000994">
    <property type="entry name" value="Pept_M24"/>
</dbReference>
<dbReference type="GO" id="GO:0070006">
    <property type="term" value="F:metalloaminopeptidase activity"/>
    <property type="evidence" value="ECO:0007669"/>
    <property type="project" value="InterPro"/>
</dbReference>